<feature type="compositionally biased region" description="Acidic residues" evidence="1">
    <location>
        <begin position="119"/>
        <end position="138"/>
    </location>
</feature>
<feature type="compositionally biased region" description="Basic and acidic residues" evidence="1">
    <location>
        <begin position="391"/>
        <end position="402"/>
    </location>
</feature>
<reference evidence="2 3" key="1">
    <citation type="submission" date="2015-05" db="EMBL/GenBank/DDBJ databases">
        <title>Distinctive expansion of gene families associated with plant cell wall degradation and secondary metabolism in the genomes of grapevine trunk pathogens.</title>
        <authorList>
            <person name="Lawrence D.P."/>
            <person name="Travadon R."/>
            <person name="Rolshausen P.E."/>
            <person name="Baumgartner K."/>
        </authorList>
    </citation>
    <scope>NUCLEOTIDE SEQUENCE [LARGE SCALE GENOMIC DNA]</scope>
    <source>
        <strain evidence="2">DA912</strain>
    </source>
</reference>
<feature type="region of interest" description="Disordered" evidence="1">
    <location>
        <begin position="218"/>
        <end position="261"/>
    </location>
</feature>
<dbReference type="OrthoDB" id="5241640at2759"/>
<comment type="caution">
    <text evidence="2">The sequence shown here is derived from an EMBL/GenBank/DDBJ whole genome shotgun (WGS) entry which is preliminary data.</text>
</comment>
<evidence type="ECO:0000313" key="2">
    <source>
        <dbReference type="EMBL" id="KKY30947.1"/>
    </source>
</evidence>
<accession>A0A0G2F8C0</accession>
<evidence type="ECO:0000313" key="3">
    <source>
        <dbReference type="Proteomes" id="UP000034680"/>
    </source>
</evidence>
<feature type="compositionally biased region" description="Acidic residues" evidence="1">
    <location>
        <begin position="230"/>
        <end position="249"/>
    </location>
</feature>
<feature type="region of interest" description="Disordered" evidence="1">
    <location>
        <begin position="334"/>
        <end position="412"/>
    </location>
</feature>
<proteinExistence type="predicted"/>
<name>A0A0G2F8C0_9PEZI</name>
<organism evidence="2 3">
    <name type="scientific">Diaporthe ampelina</name>
    <dbReference type="NCBI Taxonomy" id="1214573"/>
    <lineage>
        <taxon>Eukaryota</taxon>
        <taxon>Fungi</taxon>
        <taxon>Dikarya</taxon>
        <taxon>Ascomycota</taxon>
        <taxon>Pezizomycotina</taxon>
        <taxon>Sordariomycetes</taxon>
        <taxon>Sordariomycetidae</taxon>
        <taxon>Diaporthales</taxon>
        <taxon>Diaporthaceae</taxon>
        <taxon>Diaporthe</taxon>
    </lineage>
</organism>
<evidence type="ECO:0000256" key="1">
    <source>
        <dbReference type="SAM" id="MobiDB-lite"/>
    </source>
</evidence>
<evidence type="ECO:0008006" key="4">
    <source>
        <dbReference type="Google" id="ProtNLM"/>
    </source>
</evidence>
<gene>
    <name evidence="2" type="ORF">UCDDA912_g09125</name>
</gene>
<dbReference type="Proteomes" id="UP000034680">
    <property type="component" value="Unassembled WGS sequence"/>
</dbReference>
<sequence length="412" mass="45608">MDHQSLVPIAQRAILQVLNYHFLSAENGCGLPALDGATRGKITTRIYRLLPLTASTENKRAAHVEIICDAALIVAEKYSINKRWFYAAVQNLASMTLIPSIYEDAGDPVPLSIPHQQEYEDTSSEDDKEMDQEDEEEERVQPPAPTANGAVASKSNNRVFWSEAEIRDVIDLKIAGEPLLAISHRFGRSVSAIQNRWRLVSKPNSTWKGYIEQKTLDMYGESNESKSDGSDSDESDESDDDDDDDEEEAQPPVSAANTGTVADAQAAVAPIRPWTNADIQELVRLKLEGLSNHAIEERMKRPYRSIHMTWLNVVTNTEGRWFNHIFKQVRAKQKSEKRVKASQGCTGADEDVTGRVDSAQVLGKRKRAPSPVAQEKATEPTEPTETTEGNVKGKDVGAEEGNKAQPPITELS</sequence>
<dbReference type="EMBL" id="LCUC01000431">
    <property type="protein sequence ID" value="KKY30947.1"/>
    <property type="molecule type" value="Genomic_DNA"/>
</dbReference>
<feature type="region of interest" description="Disordered" evidence="1">
    <location>
        <begin position="112"/>
        <end position="152"/>
    </location>
</feature>
<keyword evidence="3" id="KW-1185">Reference proteome</keyword>
<reference evidence="2 3" key="2">
    <citation type="submission" date="2015-05" db="EMBL/GenBank/DDBJ databases">
        <authorList>
            <person name="Morales-Cruz A."/>
            <person name="Amrine K.C."/>
            <person name="Cantu D."/>
        </authorList>
    </citation>
    <scope>NUCLEOTIDE SEQUENCE [LARGE SCALE GENOMIC DNA]</scope>
    <source>
        <strain evidence="2">DA912</strain>
    </source>
</reference>
<dbReference type="AlphaFoldDB" id="A0A0G2F8C0"/>
<protein>
    <recommendedName>
        <fullName evidence="4">Myb-like domain-containing protein</fullName>
    </recommendedName>
</protein>